<name>A0ABS2P9N4_9BACL</name>
<evidence type="ECO:0000256" key="10">
    <source>
        <dbReference type="PROSITE-ProRule" id="PRU00169"/>
    </source>
</evidence>
<dbReference type="PIRSF" id="PIRSF006171">
    <property type="entry name" value="RR_citrat_malat"/>
    <property type="match status" value="1"/>
</dbReference>
<evidence type="ECO:0000256" key="8">
    <source>
        <dbReference type="ARBA" id="ARBA00023163"/>
    </source>
</evidence>
<dbReference type="PANTHER" id="PTHR45526">
    <property type="entry name" value="TRANSCRIPTIONAL REGULATORY PROTEIN DPIA"/>
    <property type="match status" value="1"/>
</dbReference>
<proteinExistence type="predicted"/>
<keyword evidence="3 10" id="KW-0597">Phosphoprotein</keyword>
<evidence type="ECO:0000259" key="11">
    <source>
        <dbReference type="PROSITE" id="PS50110"/>
    </source>
</evidence>
<accession>A0ABS2P9N4</accession>
<sequence length="223" mass="26014">MIDVLICEDDFRIADIHKSLVEQYAELNCIGKTNSIIDTKRMLEENKVDLLLLDIYLPDDIAVKRLGEFRVLRPNLDVIVVSASNHDEHIKKSLRYGVYDYILKTDSLKRLKSSLTSYIKYFHTIEAQQTFNQDTIDHLIYKQQQYEPIKVLPKGIDGITLDLVRHHLMTHQDGLTAEELSEHLGASRTTARRYLEYLIRLKHAKVMPIYGIVGRPERRYFSL</sequence>
<dbReference type="RefSeq" id="WP_204696220.1">
    <property type="nucleotide sequence ID" value="NZ_JAFBEC010000003.1"/>
</dbReference>
<dbReference type="PANTHER" id="PTHR45526:SF6">
    <property type="entry name" value="TRANSCRIPTIONAL REGULATORY PROTEIN CITT"/>
    <property type="match status" value="1"/>
</dbReference>
<evidence type="ECO:0000313" key="13">
    <source>
        <dbReference type="Proteomes" id="UP000741863"/>
    </source>
</evidence>
<keyword evidence="8 9" id="KW-0804">Transcription</keyword>
<dbReference type="InterPro" id="IPR001789">
    <property type="entry name" value="Sig_transdc_resp-reg_receiver"/>
</dbReference>
<dbReference type="InterPro" id="IPR036390">
    <property type="entry name" value="WH_DNA-bd_sf"/>
</dbReference>
<keyword evidence="2 9" id="KW-0963">Cytoplasm</keyword>
<protein>
    <recommendedName>
        <fullName evidence="9">Transcriptional regulatory protein</fullName>
    </recommendedName>
</protein>
<feature type="modified residue" description="4-aspartylphosphate" evidence="10">
    <location>
        <position position="54"/>
    </location>
</feature>
<comment type="subcellular location">
    <subcellularLocation>
        <location evidence="1 9">Cytoplasm</location>
    </subcellularLocation>
</comment>
<evidence type="ECO:0000256" key="7">
    <source>
        <dbReference type="ARBA" id="ARBA00023159"/>
    </source>
</evidence>
<dbReference type="Pfam" id="PF00072">
    <property type="entry name" value="Response_reg"/>
    <property type="match status" value="1"/>
</dbReference>
<dbReference type="InterPro" id="IPR024187">
    <property type="entry name" value="Sig_transdc_resp-reg_cit/mal"/>
</dbReference>
<dbReference type="Gene3D" id="3.40.50.2300">
    <property type="match status" value="1"/>
</dbReference>
<reference evidence="12 13" key="1">
    <citation type="submission" date="2021-01" db="EMBL/GenBank/DDBJ databases">
        <title>Genomic Encyclopedia of Type Strains, Phase IV (KMG-IV): sequencing the most valuable type-strain genomes for metagenomic binning, comparative biology and taxonomic classification.</title>
        <authorList>
            <person name="Goeker M."/>
        </authorList>
    </citation>
    <scope>NUCLEOTIDE SEQUENCE [LARGE SCALE GENOMIC DNA]</scope>
    <source>
        <strain evidence="12 13">DSM 25540</strain>
    </source>
</reference>
<keyword evidence="7 9" id="KW-0010">Activator</keyword>
<evidence type="ECO:0000313" key="12">
    <source>
        <dbReference type="EMBL" id="MBM7632123.1"/>
    </source>
</evidence>
<dbReference type="Proteomes" id="UP000741863">
    <property type="component" value="Unassembled WGS sequence"/>
</dbReference>
<evidence type="ECO:0000256" key="2">
    <source>
        <dbReference type="ARBA" id="ARBA00022490"/>
    </source>
</evidence>
<evidence type="ECO:0000256" key="6">
    <source>
        <dbReference type="ARBA" id="ARBA00023125"/>
    </source>
</evidence>
<keyword evidence="6 9" id="KW-0238">DNA-binding</keyword>
<dbReference type="InterPro" id="IPR051271">
    <property type="entry name" value="2C-system_Tx_regulators"/>
</dbReference>
<evidence type="ECO:0000256" key="4">
    <source>
        <dbReference type="ARBA" id="ARBA00023012"/>
    </source>
</evidence>
<dbReference type="EMBL" id="JAFBEC010000003">
    <property type="protein sequence ID" value="MBM7632123.1"/>
    <property type="molecule type" value="Genomic_DNA"/>
</dbReference>
<evidence type="ECO:0000256" key="9">
    <source>
        <dbReference type="PIRNR" id="PIRNR006171"/>
    </source>
</evidence>
<dbReference type="InterPro" id="IPR011006">
    <property type="entry name" value="CheY-like_superfamily"/>
</dbReference>
<dbReference type="Pfam" id="PF20714">
    <property type="entry name" value="HTH_64"/>
    <property type="match status" value="1"/>
</dbReference>
<keyword evidence="4 9" id="KW-0902">Two-component regulatory system</keyword>
<keyword evidence="5 9" id="KW-0805">Transcription regulation</keyword>
<evidence type="ECO:0000256" key="3">
    <source>
        <dbReference type="ARBA" id="ARBA00022553"/>
    </source>
</evidence>
<keyword evidence="13" id="KW-1185">Reference proteome</keyword>
<dbReference type="InterPro" id="IPR048714">
    <property type="entry name" value="DpiA-like_HTH"/>
</dbReference>
<comment type="caution">
    <text evidence="12">The sequence shown here is derived from an EMBL/GenBank/DDBJ whole genome shotgun (WGS) entry which is preliminary data.</text>
</comment>
<evidence type="ECO:0000256" key="1">
    <source>
        <dbReference type="ARBA" id="ARBA00004496"/>
    </source>
</evidence>
<feature type="domain" description="Response regulatory" evidence="11">
    <location>
        <begin position="3"/>
        <end position="119"/>
    </location>
</feature>
<evidence type="ECO:0000256" key="5">
    <source>
        <dbReference type="ARBA" id="ARBA00023015"/>
    </source>
</evidence>
<dbReference type="SUPFAM" id="SSF46785">
    <property type="entry name" value="Winged helix' DNA-binding domain"/>
    <property type="match status" value="1"/>
</dbReference>
<dbReference type="SMART" id="SM00448">
    <property type="entry name" value="REC"/>
    <property type="match status" value="1"/>
</dbReference>
<organism evidence="12 13">
    <name type="scientific">Geomicrobium sediminis</name>
    <dbReference type="NCBI Taxonomy" id="1347788"/>
    <lineage>
        <taxon>Bacteria</taxon>
        <taxon>Bacillati</taxon>
        <taxon>Bacillota</taxon>
        <taxon>Bacilli</taxon>
        <taxon>Bacillales</taxon>
        <taxon>Geomicrobium</taxon>
    </lineage>
</organism>
<dbReference type="SUPFAM" id="SSF52172">
    <property type="entry name" value="CheY-like"/>
    <property type="match status" value="1"/>
</dbReference>
<gene>
    <name evidence="12" type="ORF">JOD17_001216</name>
</gene>
<dbReference type="PROSITE" id="PS50110">
    <property type="entry name" value="RESPONSE_REGULATORY"/>
    <property type="match status" value="1"/>
</dbReference>